<dbReference type="eggNOG" id="COG4736">
    <property type="taxonomic scope" value="Bacteria"/>
</dbReference>
<dbReference type="RefSeq" id="WP_035517374.1">
    <property type="nucleotide sequence ID" value="NZ_KN234778.1"/>
</dbReference>
<feature type="region of interest" description="Disordered" evidence="1">
    <location>
        <begin position="37"/>
        <end position="59"/>
    </location>
</feature>
<keyword evidence="2" id="KW-0812">Transmembrane</keyword>
<sequence>MDINDLRGLSTLFMMIAFIGVVSWAWSKKRKKTFDEAANLPFADEEPTQRTKEEEGRND</sequence>
<dbReference type="InterPro" id="IPR008621">
    <property type="entry name" value="Cbb3-typ_cyt_oxidase_comp"/>
</dbReference>
<gene>
    <name evidence="3" type="ORF">HRUBRA_02085</name>
</gene>
<dbReference type="Proteomes" id="UP000029640">
    <property type="component" value="Unassembled WGS sequence"/>
</dbReference>
<dbReference type="AlphaFoldDB" id="A0A095VPM1"/>
<comment type="caution">
    <text evidence="3">The sequence shown here is derived from an EMBL/GenBank/DDBJ whole genome shotgun (WGS) entry which is preliminary data.</text>
</comment>
<keyword evidence="3" id="KW-0560">Oxidoreductase</keyword>
<evidence type="ECO:0000256" key="2">
    <source>
        <dbReference type="SAM" id="Phobius"/>
    </source>
</evidence>
<organism evidence="3 4">
    <name type="scientific">Pseudohaliea rubra DSM 19751</name>
    <dbReference type="NCBI Taxonomy" id="1265313"/>
    <lineage>
        <taxon>Bacteria</taxon>
        <taxon>Pseudomonadati</taxon>
        <taxon>Pseudomonadota</taxon>
        <taxon>Gammaproteobacteria</taxon>
        <taxon>Cellvibrionales</taxon>
        <taxon>Halieaceae</taxon>
        <taxon>Pseudohaliea</taxon>
    </lineage>
</organism>
<evidence type="ECO:0000256" key="1">
    <source>
        <dbReference type="SAM" id="MobiDB-lite"/>
    </source>
</evidence>
<feature type="transmembrane region" description="Helical" evidence="2">
    <location>
        <begin position="6"/>
        <end position="26"/>
    </location>
</feature>
<dbReference type="CDD" id="cd01324">
    <property type="entry name" value="cbb3_Oxidase_CcoQ"/>
    <property type="match status" value="1"/>
</dbReference>
<name>A0A095VPM1_9GAMM</name>
<dbReference type="HOGENOM" id="CLU_192294_2_2_6"/>
<keyword evidence="2" id="KW-0472">Membrane</keyword>
<dbReference type="STRING" id="1265313.HRUBRA_02085"/>
<accession>A0A095VPM1</accession>
<evidence type="ECO:0000313" key="4">
    <source>
        <dbReference type="Proteomes" id="UP000029640"/>
    </source>
</evidence>
<keyword evidence="2" id="KW-1133">Transmembrane helix</keyword>
<evidence type="ECO:0000313" key="3">
    <source>
        <dbReference type="EMBL" id="KGE03335.1"/>
    </source>
</evidence>
<dbReference type="GO" id="GO:0016491">
    <property type="term" value="F:oxidoreductase activity"/>
    <property type="evidence" value="ECO:0007669"/>
    <property type="project" value="UniProtKB-KW"/>
</dbReference>
<protein>
    <submittedName>
        <fullName evidence="3">Cytochrome c oxidase subunit CcoQ</fullName>
        <ecNumber evidence="3">1.9.3.1</ecNumber>
    </submittedName>
</protein>
<dbReference type="EC" id="1.9.3.1" evidence="3"/>
<dbReference type="OrthoDB" id="6402501at2"/>
<keyword evidence="4" id="KW-1185">Reference proteome</keyword>
<proteinExistence type="predicted"/>
<dbReference type="EMBL" id="AUVB01000058">
    <property type="protein sequence ID" value="KGE03335.1"/>
    <property type="molecule type" value="Genomic_DNA"/>
</dbReference>
<reference evidence="3 4" key="1">
    <citation type="journal article" date="2014" name="Genome Announc.">
        <title>Genome Sequence of Gammaproteobacterial Pseudohaliea rubra Type Strain DSM 19751, Isolated from Coastal Seawater of the Mediterranean Sea.</title>
        <authorList>
            <person name="Spring S."/>
            <person name="Fiebig A."/>
            <person name="Riedel T."/>
            <person name="Goker M."/>
            <person name="Klenk H.P."/>
        </authorList>
    </citation>
    <scope>NUCLEOTIDE SEQUENCE [LARGE SCALE GENOMIC DNA]</scope>
    <source>
        <strain evidence="3 4">DSM 19751</strain>
    </source>
</reference>
<feature type="compositionally biased region" description="Basic and acidic residues" evidence="1">
    <location>
        <begin position="47"/>
        <end position="59"/>
    </location>
</feature>
<dbReference type="Pfam" id="PF05545">
    <property type="entry name" value="FixQ"/>
    <property type="match status" value="1"/>
</dbReference>